<dbReference type="Pfam" id="PF07495">
    <property type="entry name" value="Y_Y_Y"/>
    <property type="match status" value="1"/>
</dbReference>
<dbReference type="PROSITE" id="PS00041">
    <property type="entry name" value="HTH_ARAC_FAMILY_1"/>
    <property type="match status" value="1"/>
</dbReference>
<dbReference type="SUPFAM" id="SSF63829">
    <property type="entry name" value="Calcium-dependent phosphotriesterase"/>
    <property type="match status" value="2"/>
</dbReference>
<dbReference type="CDD" id="cd17574">
    <property type="entry name" value="REC_OmpR"/>
    <property type="match status" value="1"/>
</dbReference>
<dbReference type="CDD" id="cd00082">
    <property type="entry name" value="HisKA"/>
    <property type="match status" value="1"/>
</dbReference>
<dbReference type="GO" id="GO:0005524">
    <property type="term" value="F:ATP binding"/>
    <property type="evidence" value="ECO:0007669"/>
    <property type="project" value="UniProtKB-KW"/>
</dbReference>
<dbReference type="SMART" id="SM00387">
    <property type="entry name" value="HATPase_c"/>
    <property type="match status" value="1"/>
</dbReference>
<dbReference type="Gene3D" id="1.10.10.60">
    <property type="entry name" value="Homeodomain-like"/>
    <property type="match status" value="1"/>
</dbReference>
<keyword evidence="5" id="KW-0238">DNA-binding</keyword>
<evidence type="ECO:0000256" key="5">
    <source>
        <dbReference type="ARBA" id="ARBA00023125"/>
    </source>
</evidence>
<dbReference type="PANTHER" id="PTHR43547">
    <property type="entry name" value="TWO-COMPONENT HISTIDINE KINASE"/>
    <property type="match status" value="1"/>
</dbReference>
<feature type="domain" description="Histidine kinase" evidence="10">
    <location>
        <begin position="768"/>
        <end position="987"/>
    </location>
</feature>
<dbReference type="PRINTS" id="PR00344">
    <property type="entry name" value="BCTRLSENSOR"/>
</dbReference>
<evidence type="ECO:0000256" key="7">
    <source>
        <dbReference type="PROSITE-ProRule" id="PRU00169"/>
    </source>
</evidence>
<dbReference type="SUPFAM" id="SSF47384">
    <property type="entry name" value="Homodimeric domain of signal transducing histidine kinase"/>
    <property type="match status" value="1"/>
</dbReference>
<dbReference type="InterPro" id="IPR011110">
    <property type="entry name" value="Reg_prop"/>
</dbReference>
<dbReference type="Proteomes" id="UP001202180">
    <property type="component" value="Unassembled WGS sequence"/>
</dbReference>
<accession>A0ABT0HU66</accession>
<dbReference type="InterPro" id="IPR004358">
    <property type="entry name" value="Sig_transdc_His_kin-like_C"/>
</dbReference>
<dbReference type="InterPro" id="IPR005467">
    <property type="entry name" value="His_kinase_dom"/>
</dbReference>
<evidence type="ECO:0000256" key="4">
    <source>
        <dbReference type="ARBA" id="ARBA00023015"/>
    </source>
</evidence>
<keyword evidence="8" id="KW-0472">Membrane</keyword>
<keyword evidence="12" id="KW-0067">ATP-binding</keyword>
<dbReference type="InterPro" id="IPR036890">
    <property type="entry name" value="HATPase_C_sf"/>
</dbReference>
<dbReference type="Gene3D" id="3.30.565.10">
    <property type="entry name" value="Histidine kinase-like ATPase, C-terminal domain"/>
    <property type="match status" value="1"/>
</dbReference>
<evidence type="ECO:0000256" key="2">
    <source>
        <dbReference type="ARBA" id="ARBA00012438"/>
    </source>
</evidence>
<dbReference type="InterPro" id="IPR015943">
    <property type="entry name" value="WD40/YVTN_repeat-like_dom_sf"/>
</dbReference>
<dbReference type="InterPro" id="IPR011123">
    <property type="entry name" value="Y_Y_Y"/>
</dbReference>
<protein>
    <recommendedName>
        <fullName evidence="2">histidine kinase</fullName>
        <ecNumber evidence="2">2.7.13.3</ecNumber>
    </recommendedName>
</protein>
<evidence type="ECO:0000259" key="9">
    <source>
        <dbReference type="PROSITE" id="PS01124"/>
    </source>
</evidence>
<dbReference type="SUPFAM" id="SSF46689">
    <property type="entry name" value="Homeodomain-like"/>
    <property type="match status" value="1"/>
</dbReference>
<dbReference type="Pfam" id="PF07494">
    <property type="entry name" value="Reg_prop"/>
    <property type="match status" value="2"/>
</dbReference>
<feature type="domain" description="HTH araC/xylS-type" evidence="9">
    <location>
        <begin position="1162"/>
        <end position="1260"/>
    </location>
</feature>
<dbReference type="PROSITE" id="PS50110">
    <property type="entry name" value="RESPONSE_REGULATORY"/>
    <property type="match status" value="1"/>
</dbReference>
<evidence type="ECO:0000313" key="12">
    <source>
        <dbReference type="EMBL" id="MCK8495737.1"/>
    </source>
</evidence>
<dbReference type="Gene3D" id="3.40.50.2300">
    <property type="match status" value="1"/>
</dbReference>
<proteinExistence type="predicted"/>
<organism evidence="12 13">
    <name type="scientific">Spirosoma liriopis</name>
    <dbReference type="NCBI Taxonomy" id="2937440"/>
    <lineage>
        <taxon>Bacteria</taxon>
        <taxon>Pseudomonadati</taxon>
        <taxon>Bacteroidota</taxon>
        <taxon>Cytophagia</taxon>
        <taxon>Cytophagales</taxon>
        <taxon>Cytophagaceae</taxon>
        <taxon>Spirosoma</taxon>
    </lineage>
</organism>
<dbReference type="PANTHER" id="PTHR43547:SF2">
    <property type="entry name" value="HYBRID SIGNAL TRANSDUCTION HISTIDINE KINASE C"/>
    <property type="match status" value="1"/>
</dbReference>
<keyword evidence="8" id="KW-1133">Transmembrane helix</keyword>
<dbReference type="Gene3D" id="1.10.287.130">
    <property type="match status" value="1"/>
</dbReference>
<dbReference type="InterPro" id="IPR003661">
    <property type="entry name" value="HisK_dim/P_dom"/>
</dbReference>
<dbReference type="InterPro" id="IPR036097">
    <property type="entry name" value="HisK_dim/P_sf"/>
</dbReference>
<dbReference type="InterPro" id="IPR013783">
    <property type="entry name" value="Ig-like_fold"/>
</dbReference>
<evidence type="ECO:0000256" key="6">
    <source>
        <dbReference type="ARBA" id="ARBA00023163"/>
    </source>
</evidence>
<keyword evidence="12" id="KW-0547">Nucleotide-binding</keyword>
<dbReference type="SMART" id="SM00388">
    <property type="entry name" value="HisKA"/>
    <property type="match status" value="1"/>
</dbReference>
<evidence type="ECO:0000259" key="10">
    <source>
        <dbReference type="PROSITE" id="PS50109"/>
    </source>
</evidence>
<keyword evidence="3 7" id="KW-0597">Phosphoprotein</keyword>
<reference evidence="12 13" key="1">
    <citation type="submission" date="2022-04" db="EMBL/GenBank/DDBJ databases">
        <title>Spirosoma sp. strain RP8 genome sequencing and assembly.</title>
        <authorList>
            <person name="Jung Y."/>
        </authorList>
    </citation>
    <scope>NUCLEOTIDE SEQUENCE [LARGE SCALE GENOMIC DNA]</scope>
    <source>
        <strain evidence="12 13">RP8</strain>
    </source>
</reference>
<dbReference type="InterPro" id="IPR011006">
    <property type="entry name" value="CheY-like_superfamily"/>
</dbReference>
<dbReference type="Gene3D" id="2.130.10.10">
    <property type="entry name" value="YVTN repeat-like/Quinoprotein amine dehydrogenase"/>
    <property type="match status" value="3"/>
</dbReference>
<dbReference type="SMART" id="SM00342">
    <property type="entry name" value="HTH_ARAC"/>
    <property type="match status" value="1"/>
</dbReference>
<dbReference type="SUPFAM" id="SSF52172">
    <property type="entry name" value="CheY-like"/>
    <property type="match status" value="1"/>
</dbReference>
<dbReference type="EC" id="2.7.13.3" evidence="2"/>
<dbReference type="SMART" id="SM00448">
    <property type="entry name" value="REC"/>
    <property type="match status" value="1"/>
</dbReference>
<dbReference type="Gene3D" id="2.60.40.10">
    <property type="entry name" value="Immunoglobulins"/>
    <property type="match status" value="1"/>
</dbReference>
<evidence type="ECO:0000256" key="8">
    <source>
        <dbReference type="SAM" id="Phobius"/>
    </source>
</evidence>
<keyword evidence="8" id="KW-0812">Transmembrane</keyword>
<dbReference type="PROSITE" id="PS01124">
    <property type="entry name" value="HTH_ARAC_FAMILY_2"/>
    <property type="match status" value="1"/>
</dbReference>
<feature type="transmembrane region" description="Helical" evidence="8">
    <location>
        <begin position="703"/>
        <end position="725"/>
    </location>
</feature>
<dbReference type="InterPro" id="IPR018060">
    <property type="entry name" value="HTH_AraC"/>
</dbReference>
<dbReference type="Pfam" id="PF00072">
    <property type="entry name" value="Response_reg"/>
    <property type="match status" value="1"/>
</dbReference>
<keyword evidence="6" id="KW-0804">Transcription</keyword>
<keyword evidence="13" id="KW-1185">Reference proteome</keyword>
<dbReference type="InterPro" id="IPR003594">
    <property type="entry name" value="HATPase_dom"/>
</dbReference>
<evidence type="ECO:0000256" key="1">
    <source>
        <dbReference type="ARBA" id="ARBA00000085"/>
    </source>
</evidence>
<gene>
    <name evidence="12" type="ORF">M0L20_27980</name>
</gene>
<name>A0ABT0HU66_9BACT</name>
<dbReference type="Pfam" id="PF02518">
    <property type="entry name" value="HATPase_c"/>
    <property type="match status" value="1"/>
</dbReference>
<evidence type="ECO:0000256" key="3">
    <source>
        <dbReference type="ARBA" id="ARBA00022553"/>
    </source>
</evidence>
<dbReference type="SUPFAM" id="SSF55874">
    <property type="entry name" value="ATPase domain of HSP90 chaperone/DNA topoisomerase II/histidine kinase"/>
    <property type="match status" value="1"/>
</dbReference>
<dbReference type="InterPro" id="IPR018062">
    <property type="entry name" value="HTH_AraC-typ_CS"/>
</dbReference>
<keyword evidence="4" id="KW-0805">Transcription regulation</keyword>
<evidence type="ECO:0000259" key="11">
    <source>
        <dbReference type="PROSITE" id="PS50110"/>
    </source>
</evidence>
<dbReference type="Pfam" id="PF12833">
    <property type="entry name" value="HTH_18"/>
    <property type="match status" value="1"/>
</dbReference>
<dbReference type="InterPro" id="IPR001789">
    <property type="entry name" value="Sig_transdc_resp-reg_receiver"/>
</dbReference>
<feature type="domain" description="Response regulatory" evidence="11">
    <location>
        <begin position="1015"/>
        <end position="1130"/>
    </location>
</feature>
<dbReference type="PROSITE" id="PS50109">
    <property type="entry name" value="HIS_KIN"/>
    <property type="match status" value="1"/>
</dbReference>
<dbReference type="InterPro" id="IPR009057">
    <property type="entry name" value="Homeodomain-like_sf"/>
</dbReference>
<dbReference type="RefSeq" id="WP_248480484.1">
    <property type="nucleotide sequence ID" value="NZ_JALPRF010000011.1"/>
</dbReference>
<dbReference type="EMBL" id="JALPRF010000011">
    <property type="protein sequence ID" value="MCK8495737.1"/>
    <property type="molecule type" value="Genomic_DNA"/>
</dbReference>
<evidence type="ECO:0000313" key="13">
    <source>
        <dbReference type="Proteomes" id="UP001202180"/>
    </source>
</evidence>
<comment type="caution">
    <text evidence="12">The sequence shown here is derived from an EMBL/GenBank/DDBJ whole genome shotgun (WGS) entry which is preliminary data.</text>
</comment>
<comment type="catalytic activity">
    <reaction evidence="1">
        <text>ATP + protein L-histidine = ADP + protein N-phospho-L-histidine.</text>
        <dbReference type="EC" id="2.7.13.3"/>
    </reaction>
</comment>
<feature type="modified residue" description="4-aspartylphosphate" evidence="7">
    <location>
        <position position="1063"/>
    </location>
</feature>
<sequence length="1265" mass="144252">MATRDGLCRYDGHTFKVFQPNSAAKTSLSFPDPLTLKLDHSGHIWIRSYSQDLDWFDPVRETFVNFSHQPFYQRNFGRDSLHLFYPDGHNRLWLYFAKQGLVSVDLRTNRFQSYRHQPHDAASISQGSVGGIVEDKQGRVWVATASGLDRFDEQTRQFTHYKHDPNNPRSLPDNQLTGLYQHPNGSLVVLSQRYLTLLKPTTGQCANSPLAPKQTQQKNRFFFTDSKGNGYFYYYDELFRLDEKSGLQRFPIFPGSSMYISLFIDRSDVLWAGTNGRGVFKYDLNNKQFDRYPYQVSFHTDLLVNQLGVPSPKVARLALHNGSFYFRYTFDQDKRLMFNVGKSPFHLLNLQTKQLTTIPFPVLFDGQPTDQSIPLATDPGGTIWTVCKSELWRYDKQAGKWIHVSYPQLAQIKPSINQLVVDPHAFWLSTSDGLYRLDRTTGILRSYRHEPKNNASLSSNNLYCLSSDPVDDNILWIGTFGNGLCRFDKRTGTSRRLTTDNGLPNNVIYSAIPDQKGYLWIGTNKGLCRLNKRTLQTQTYTTQDGLIANEFNRYHFLHLPNDRIILGGIEGITAFEPSRVRNDTYQPKVELTNLLVNNRPVNSETDSSIVGLPAHALTKIVLAHNRNDLNIEFAVIQFNRLKKNLYRYRMEGLDKDWIIVNHPEAVYTDLEPGRYTLIINASNYSGFWSNYCRKLDIIVQPPWWATWWAYGLYSVLVALILYGLLRSFAYRLSLHQSIQIKQKEVELKEQEAQQLKGIDELKTRFFTNVTHEFKTPLTLILAPAQLLRKELDQTNYIHQLDSIEHNANQLLRLTNQLMDLAKVEAKIMQVHESCGSPGMLVEQVVNSFSSLAQQKTIQLDYENQLSNDYQFDSMLLERIVYNLLSNALKFTPDGGHVTVCLAPHNGITLTVTDTGVGIPFQQLPSIFDRFFQAGTPATRQNEGTGIGLSLVKELVELQGGTIHLESTEDPLPNRRGTVVTVRLPYQLVEPLETEQIANTGSTPRGEGRSSAETPVILLVEDNANVANLIVDSLQANYYVTWVKNGLEGMSHATSQIPDLIISDVLMPVMDGYTLCQNLKADPRTNHIPIILLTAKSSVDSRLEGLATGADDYITKPFLIAELQLRVRNLLERQQRFRELIHADLTGIDQPALTEPVENSFLTKIYSLVETKLDDSTYGVEELASDIGMSRYTLHRKIKTLTTLLPNELIRNYRLKRSLYFLQKGYTIAETATLVGFDSASYFTKCFRNLYGVTPSKIDQIHYKFE</sequence>
<dbReference type="Pfam" id="PF00512">
    <property type="entry name" value="HisKA"/>
    <property type="match status" value="1"/>
</dbReference>